<keyword evidence="2" id="KW-1185">Reference proteome</keyword>
<evidence type="ECO:0000313" key="2">
    <source>
        <dbReference type="Proteomes" id="UP000245884"/>
    </source>
</evidence>
<proteinExistence type="predicted"/>
<accession>A0A316UW72</accession>
<dbReference type="Proteomes" id="UP000245884">
    <property type="component" value="Unassembled WGS sequence"/>
</dbReference>
<dbReference type="RefSeq" id="XP_025364169.1">
    <property type="nucleotide sequence ID" value="XM_025503238.1"/>
</dbReference>
<sequence>MADRSNSFSQIAIPWPAADRSAAFWCDCSGANVALSNPCRERDLIRSGTQHSPTPLQLDSPPHHPICLFHLALSISPFNASLYRLPFVHPLLAPKLLFQAHPYDDVIDLPCDSDRAVALSIRHSHHVLHPVLAPSSSITASAFCHGAKPIWRSRLLFETSLATRRQVMVRSTANLWIDRMTANQLAAGVEATKYGNLIY</sequence>
<organism evidence="1 2">
    <name type="scientific">Jaminaea rosea</name>
    <dbReference type="NCBI Taxonomy" id="1569628"/>
    <lineage>
        <taxon>Eukaryota</taxon>
        <taxon>Fungi</taxon>
        <taxon>Dikarya</taxon>
        <taxon>Basidiomycota</taxon>
        <taxon>Ustilaginomycotina</taxon>
        <taxon>Exobasidiomycetes</taxon>
        <taxon>Microstromatales</taxon>
        <taxon>Microstromatales incertae sedis</taxon>
        <taxon>Jaminaea</taxon>
    </lineage>
</organism>
<dbReference type="GeneID" id="37025061"/>
<evidence type="ECO:0000313" key="1">
    <source>
        <dbReference type="EMBL" id="PWN29557.1"/>
    </source>
</evidence>
<reference evidence="1 2" key="1">
    <citation type="journal article" date="2018" name="Mol. Biol. Evol.">
        <title>Broad Genomic Sampling Reveals a Smut Pathogenic Ancestry of the Fungal Clade Ustilaginomycotina.</title>
        <authorList>
            <person name="Kijpornyongpan T."/>
            <person name="Mondo S.J."/>
            <person name="Barry K."/>
            <person name="Sandor L."/>
            <person name="Lee J."/>
            <person name="Lipzen A."/>
            <person name="Pangilinan J."/>
            <person name="LaButti K."/>
            <person name="Hainaut M."/>
            <person name="Henrissat B."/>
            <person name="Grigoriev I.V."/>
            <person name="Spatafora J.W."/>
            <person name="Aime M.C."/>
        </authorList>
    </citation>
    <scope>NUCLEOTIDE SEQUENCE [LARGE SCALE GENOMIC DNA]</scope>
    <source>
        <strain evidence="1 2">MCA 5214</strain>
    </source>
</reference>
<gene>
    <name evidence="1" type="ORF">BDZ90DRAFT_113645</name>
</gene>
<dbReference type="EMBL" id="KZ819663">
    <property type="protein sequence ID" value="PWN29557.1"/>
    <property type="molecule type" value="Genomic_DNA"/>
</dbReference>
<name>A0A316UW72_9BASI</name>
<dbReference type="AlphaFoldDB" id="A0A316UW72"/>
<protein>
    <submittedName>
        <fullName evidence="1">Uncharacterized protein</fullName>
    </submittedName>
</protein>